<dbReference type="RefSeq" id="WP_165404733.1">
    <property type="nucleotide sequence ID" value="NZ_SGXC01000003.1"/>
</dbReference>
<dbReference type="PANTHER" id="PTHR31528:SF15">
    <property type="entry name" value="RIBOFLAVIN-BINDING PROTEIN RIBY"/>
    <property type="match status" value="1"/>
</dbReference>
<dbReference type="Gene3D" id="3.40.190.10">
    <property type="entry name" value="Periplasmic binding protein-like II"/>
    <property type="match status" value="2"/>
</dbReference>
<dbReference type="InterPro" id="IPR015168">
    <property type="entry name" value="SsuA/THI5"/>
</dbReference>
<dbReference type="AlphaFoldDB" id="A0A4Q7N7P8"/>
<comment type="caution">
    <text evidence="2">The sequence shown here is derived from an EMBL/GenBank/DDBJ whole genome shotgun (WGS) entry which is preliminary data.</text>
</comment>
<evidence type="ECO:0000313" key="2">
    <source>
        <dbReference type="EMBL" id="RZS78040.1"/>
    </source>
</evidence>
<dbReference type="Pfam" id="PF09084">
    <property type="entry name" value="NMT1"/>
    <property type="match status" value="1"/>
</dbReference>
<dbReference type="SUPFAM" id="SSF53850">
    <property type="entry name" value="Periplasmic binding protein-like II"/>
    <property type="match status" value="1"/>
</dbReference>
<reference evidence="2 3" key="1">
    <citation type="submission" date="2019-02" db="EMBL/GenBank/DDBJ databases">
        <title>Genomic Encyclopedia of Type Strains, Phase IV (KMG-IV): sequencing the most valuable type-strain genomes for metagenomic binning, comparative biology and taxonomic classification.</title>
        <authorList>
            <person name="Goeker M."/>
        </authorList>
    </citation>
    <scope>NUCLEOTIDE SEQUENCE [LARGE SCALE GENOMIC DNA]</scope>
    <source>
        <strain evidence="2 3">K24</strain>
    </source>
</reference>
<keyword evidence="3" id="KW-1185">Reference proteome</keyword>
<dbReference type="InterPro" id="IPR006311">
    <property type="entry name" value="TAT_signal"/>
</dbReference>
<gene>
    <name evidence="2" type="ORF">EV675_4680</name>
</gene>
<protein>
    <submittedName>
        <fullName evidence="2">ABC-type nitrate/sulfonate/bicarbonate transport system substrate-binding protein</fullName>
    </submittedName>
</protein>
<dbReference type="PANTHER" id="PTHR31528">
    <property type="entry name" value="4-AMINO-5-HYDROXYMETHYL-2-METHYLPYRIMIDINE PHOSPHATE SYNTHASE THI11-RELATED"/>
    <property type="match status" value="1"/>
</dbReference>
<evidence type="ECO:0000259" key="1">
    <source>
        <dbReference type="Pfam" id="PF09084"/>
    </source>
</evidence>
<evidence type="ECO:0000313" key="3">
    <source>
        <dbReference type="Proteomes" id="UP000292445"/>
    </source>
</evidence>
<sequence length="338" mass="35876">MKRREFLGSAAAAAATLLPLPGLVSVVHAQGKGKLTFLTPSSFSLAFSPVLYASVAGYFAKEGLDLKVEAGRGAAQVVQLTAAKQVQTGRTGGANYMMARVNSNAPVIAIATIAQRSPFAVISSKDAPINTPQDLAGKVIGVQSAGGSMEATLDLMLMRAKIDPKSVRRERVADSAASFGMIQSKRVQGFLGNASSAIRLTAQNFPVSTMQMDDGVPGQVYVAEEAELAANKDAYVAFLRAAYRSARELIAMDDAALQKAVALMRGKYDIPGSDNTPIALADMRANRELWAAANPKQVLRCNEAQWTEGESLLRQAGLLKQPTTKPLYTNDIWEAANG</sequence>
<accession>A0A4Q7N7P8</accession>
<dbReference type="GO" id="GO:0009228">
    <property type="term" value="P:thiamine biosynthetic process"/>
    <property type="evidence" value="ECO:0007669"/>
    <property type="project" value="InterPro"/>
</dbReference>
<organism evidence="2 3">
    <name type="scientific">Pigmentiphaga kullae</name>
    <dbReference type="NCBI Taxonomy" id="151784"/>
    <lineage>
        <taxon>Bacteria</taxon>
        <taxon>Pseudomonadati</taxon>
        <taxon>Pseudomonadota</taxon>
        <taxon>Betaproteobacteria</taxon>
        <taxon>Burkholderiales</taxon>
        <taxon>Alcaligenaceae</taxon>
        <taxon>Pigmentiphaga</taxon>
    </lineage>
</organism>
<dbReference type="InterPro" id="IPR027939">
    <property type="entry name" value="NMT1/THI5"/>
</dbReference>
<proteinExistence type="predicted"/>
<dbReference type="Proteomes" id="UP000292445">
    <property type="component" value="Unassembled WGS sequence"/>
</dbReference>
<dbReference type="PROSITE" id="PS51318">
    <property type="entry name" value="TAT"/>
    <property type="match status" value="1"/>
</dbReference>
<dbReference type="EMBL" id="SGXC01000003">
    <property type="protein sequence ID" value="RZS78040.1"/>
    <property type="molecule type" value="Genomic_DNA"/>
</dbReference>
<feature type="domain" description="SsuA/THI5-like" evidence="1">
    <location>
        <begin position="47"/>
        <end position="254"/>
    </location>
</feature>
<name>A0A4Q7N7P8_9BURK</name>